<dbReference type="VEuPathDB" id="ToxoDB:CSUI_008126"/>
<dbReference type="Proteomes" id="UP000221165">
    <property type="component" value="Unassembled WGS sequence"/>
</dbReference>
<evidence type="ECO:0000313" key="1">
    <source>
        <dbReference type="EMBL" id="PHJ18051.1"/>
    </source>
</evidence>
<dbReference type="RefSeq" id="XP_067919761.1">
    <property type="nucleotide sequence ID" value="XM_068068264.1"/>
</dbReference>
<organism evidence="1 2">
    <name type="scientific">Cystoisospora suis</name>
    <dbReference type="NCBI Taxonomy" id="483139"/>
    <lineage>
        <taxon>Eukaryota</taxon>
        <taxon>Sar</taxon>
        <taxon>Alveolata</taxon>
        <taxon>Apicomplexa</taxon>
        <taxon>Conoidasida</taxon>
        <taxon>Coccidia</taxon>
        <taxon>Eucoccidiorida</taxon>
        <taxon>Eimeriorina</taxon>
        <taxon>Sarcocystidae</taxon>
        <taxon>Cystoisospora</taxon>
    </lineage>
</organism>
<dbReference type="EMBL" id="MIGC01004466">
    <property type="protein sequence ID" value="PHJ18051.1"/>
    <property type="molecule type" value="Genomic_DNA"/>
</dbReference>
<reference evidence="1 2" key="1">
    <citation type="journal article" date="2017" name="Int. J. Parasitol.">
        <title>The genome of the protozoan parasite Cystoisospora suis and a reverse vaccinology approach to identify vaccine candidates.</title>
        <authorList>
            <person name="Palmieri N."/>
            <person name="Shrestha A."/>
            <person name="Ruttkowski B."/>
            <person name="Beck T."/>
            <person name="Vogl C."/>
            <person name="Tomley F."/>
            <person name="Blake D.P."/>
            <person name="Joachim A."/>
        </authorList>
    </citation>
    <scope>NUCLEOTIDE SEQUENCE [LARGE SCALE GENOMIC DNA]</scope>
    <source>
        <strain evidence="1 2">Wien I</strain>
    </source>
</reference>
<evidence type="ECO:0000313" key="2">
    <source>
        <dbReference type="Proteomes" id="UP000221165"/>
    </source>
</evidence>
<dbReference type="GeneID" id="94431475"/>
<gene>
    <name evidence="1" type="ORF">CSUI_008126</name>
</gene>
<dbReference type="AlphaFoldDB" id="A0A2C6JQK4"/>
<accession>A0A2C6JQK4</accession>
<comment type="caution">
    <text evidence="1">The sequence shown here is derived from an EMBL/GenBank/DDBJ whole genome shotgun (WGS) entry which is preliminary data.</text>
</comment>
<protein>
    <submittedName>
        <fullName evidence="1">Uncharacterized protein</fullName>
    </submittedName>
</protein>
<keyword evidence="2" id="KW-1185">Reference proteome</keyword>
<sequence>MRLDQELFFSRRLPQAWRKERLLRRYIFTHTPPHNGLLIYPAIYRYGACVYTKRPTSVQIYIHELFSYKLGKRELLMYPLHHYDVPQLSKQYASPYPQKVLLGNRSEAGLSKGLQESLVCLSSDSFLTRESSCETDGQVYNMYL</sequence>
<name>A0A2C6JQK4_9APIC</name>
<proteinExistence type="predicted"/>